<dbReference type="PANTHER" id="PTHR47027:SF25">
    <property type="entry name" value="REVERSE TRANSCRIPTASE DOMAIN-CONTAINING PROTEIN"/>
    <property type="match status" value="1"/>
</dbReference>
<reference evidence="2 3" key="1">
    <citation type="journal article" date="2021" name="Elife">
        <title>Chloroplast acquisition without the gene transfer in kleptoplastic sea slugs, Plakobranchus ocellatus.</title>
        <authorList>
            <person name="Maeda T."/>
            <person name="Takahashi S."/>
            <person name="Yoshida T."/>
            <person name="Shimamura S."/>
            <person name="Takaki Y."/>
            <person name="Nagai Y."/>
            <person name="Toyoda A."/>
            <person name="Suzuki Y."/>
            <person name="Arimoto A."/>
            <person name="Ishii H."/>
            <person name="Satoh N."/>
            <person name="Nishiyama T."/>
            <person name="Hasebe M."/>
            <person name="Maruyama T."/>
            <person name="Minagawa J."/>
            <person name="Obokata J."/>
            <person name="Shigenobu S."/>
        </authorList>
    </citation>
    <scope>NUCLEOTIDE SEQUENCE [LARGE SCALE GENOMIC DNA]</scope>
</reference>
<protein>
    <submittedName>
        <fullName evidence="2">Endonuclease-reverse transcriptase</fullName>
    </submittedName>
</protein>
<keyword evidence="2" id="KW-0255">Endonuclease</keyword>
<proteinExistence type="predicted"/>
<sequence length="148" mass="16798">MKIDTKSNSDVLIDGKSVESVKGYTYLESYLTADGNIKGEISARVVMAFTAFHKLNAIWKSNRVKGDTKLKLHTSNVRSVLLYASKTFGTNQRIKRPPRIPHRFVDVSLVRPSLCIYCNDFIWGKTHPGKLCEGEHNNYLDCLRSFCI</sequence>
<dbReference type="PANTHER" id="PTHR47027">
    <property type="entry name" value="REVERSE TRANSCRIPTASE DOMAIN-CONTAINING PROTEIN"/>
    <property type="match status" value="1"/>
</dbReference>
<keyword evidence="3" id="KW-1185">Reference proteome</keyword>
<keyword evidence="2" id="KW-0378">Hydrolase</keyword>
<dbReference type="GO" id="GO:0004519">
    <property type="term" value="F:endonuclease activity"/>
    <property type="evidence" value="ECO:0007669"/>
    <property type="project" value="UniProtKB-KW"/>
</dbReference>
<dbReference type="Proteomes" id="UP000762676">
    <property type="component" value="Unassembled WGS sequence"/>
</dbReference>
<gene>
    <name evidence="2" type="ORF">ElyMa_001397200</name>
</gene>
<dbReference type="InterPro" id="IPR046349">
    <property type="entry name" value="C1-like_sf"/>
</dbReference>
<evidence type="ECO:0000313" key="3">
    <source>
        <dbReference type="Proteomes" id="UP000762676"/>
    </source>
</evidence>
<evidence type="ECO:0000313" key="2">
    <source>
        <dbReference type="EMBL" id="GFS13468.1"/>
    </source>
</evidence>
<accession>A0AAV4IUK5</accession>
<evidence type="ECO:0000259" key="1">
    <source>
        <dbReference type="Pfam" id="PF20049"/>
    </source>
</evidence>
<dbReference type="SUPFAM" id="SSF57889">
    <property type="entry name" value="Cysteine-rich domain"/>
    <property type="match status" value="1"/>
</dbReference>
<feature type="domain" description="DUF6451" evidence="1">
    <location>
        <begin position="51"/>
        <end position="83"/>
    </location>
</feature>
<comment type="caution">
    <text evidence="2">The sequence shown here is derived from an EMBL/GenBank/DDBJ whole genome shotgun (WGS) entry which is preliminary data.</text>
</comment>
<dbReference type="AlphaFoldDB" id="A0AAV4IUK5"/>
<keyword evidence="2" id="KW-0540">Nuclease</keyword>
<dbReference type="InterPro" id="IPR045609">
    <property type="entry name" value="DUF6451"/>
</dbReference>
<organism evidence="2 3">
    <name type="scientific">Elysia marginata</name>
    <dbReference type="NCBI Taxonomy" id="1093978"/>
    <lineage>
        <taxon>Eukaryota</taxon>
        <taxon>Metazoa</taxon>
        <taxon>Spiralia</taxon>
        <taxon>Lophotrochozoa</taxon>
        <taxon>Mollusca</taxon>
        <taxon>Gastropoda</taxon>
        <taxon>Heterobranchia</taxon>
        <taxon>Euthyneura</taxon>
        <taxon>Panpulmonata</taxon>
        <taxon>Sacoglossa</taxon>
        <taxon>Placobranchoidea</taxon>
        <taxon>Plakobranchidae</taxon>
        <taxon>Elysia</taxon>
    </lineage>
</organism>
<name>A0AAV4IUK5_9GAST</name>
<dbReference type="Gene3D" id="3.30.60.20">
    <property type="match status" value="1"/>
</dbReference>
<dbReference type="Pfam" id="PF20049">
    <property type="entry name" value="DUF6451"/>
    <property type="match status" value="1"/>
</dbReference>
<dbReference type="EMBL" id="BMAT01002771">
    <property type="protein sequence ID" value="GFS13468.1"/>
    <property type="molecule type" value="Genomic_DNA"/>
</dbReference>